<dbReference type="Pfam" id="PF01494">
    <property type="entry name" value="FAD_binding_3"/>
    <property type="match status" value="1"/>
</dbReference>
<proteinExistence type="predicted"/>
<dbReference type="GO" id="GO:0071949">
    <property type="term" value="F:FAD binding"/>
    <property type="evidence" value="ECO:0007669"/>
    <property type="project" value="InterPro"/>
</dbReference>
<dbReference type="PANTHER" id="PTHR46496:SF4">
    <property type="entry name" value="ZEAXANTHIN EPOXIDASE"/>
    <property type="match status" value="1"/>
</dbReference>
<reference evidence="2" key="1">
    <citation type="submission" date="2015-03" db="EMBL/GenBank/DDBJ databases">
        <title>A transcriptome of Araucaria cunninghamii, an australian fine timber species.</title>
        <authorList>
            <person name="Jing Yi C.J.Y."/>
            <person name="Yin San L.Y.S."/>
            <person name="Abdul Karim S.S."/>
            <person name="Wan Azmi N.N."/>
            <person name="Hercus R.R."/>
            <person name="Croft L.L."/>
        </authorList>
    </citation>
    <scope>NUCLEOTIDE SEQUENCE</scope>
    <source>
        <strain evidence="2">MI0301</strain>
        <tissue evidence="2">Leaf</tissue>
    </source>
</reference>
<dbReference type="PRINTS" id="PR00420">
    <property type="entry name" value="RNGMNOXGNASE"/>
</dbReference>
<protein>
    <recommendedName>
        <fullName evidence="1">FAD-binding domain-containing protein</fullName>
    </recommendedName>
</protein>
<name>A0A0D6QR73_ARACU</name>
<accession>A0A0D6QR73</accession>
<feature type="domain" description="FAD-binding" evidence="1">
    <location>
        <begin position="32"/>
        <end position="207"/>
    </location>
</feature>
<sequence>MSPESFSLHAPMSTLEIDGMDESTELERGEDLDIVIAGGGLAGLALALALQQRNIEAHVFETHPYFRSDTATAIGIGPNGVTALEGINTGLSSMMAEAGTYINSIKFAMVREGKEDPPGVMEMSPKEYVSVRWKSVHEILANLVDKRKIHFSHKFIAYRRCEGGVEAYFKCRKDGEDSLDKMKVICTKLLIGADGIWSAVRKQMVGDSPRYLDMVDWNALLYNPDLKIYHGISEGEVIVRSEENGPHSIIAHAGDYTLWILRKRDDSGELANTLLGGKSGGLGMPGCKARALQQLEGHQGWDILREAIEASSEEIISERKIMDRLPLDKWSDADGHVVLIGDAAHAQYVGPGQGGRTAFEDAHQLSLLLEVASLKSFLEESIEDAVKRFEAMRIPRMKKMQQYAAYSTGLSKFQPERFQKLTMEERRRMGQEYMKWVHAYPEKQEADPESFYFK</sequence>
<dbReference type="InterPro" id="IPR036188">
    <property type="entry name" value="FAD/NAD-bd_sf"/>
</dbReference>
<dbReference type="AlphaFoldDB" id="A0A0D6QR73"/>
<dbReference type="PANTHER" id="PTHR46496">
    <property type="match status" value="1"/>
</dbReference>
<dbReference type="InterPro" id="IPR002938">
    <property type="entry name" value="FAD-bd"/>
</dbReference>
<evidence type="ECO:0000313" key="2">
    <source>
        <dbReference type="EMBL" id="JAG93267.1"/>
    </source>
</evidence>
<dbReference type="SUPFAM" id="SSF51905">
    <property type="entry name" value="FAD/NAD(P)-binding domain"/>
    <property type="match status" value="1"/>
</dbReference>
<evidence type="ECO:0000259" key="1">
    <source>
        <dbReference type="Pfam" id="PF01494"/>
    </source>
</evidence>
<dbReference type="Gene3D" id="3.50.50.60">
    <property type="entry name" value="FAD/NAD(P)-binding domain"/>
    <property type="match status" value="1"/>
</dbReference>
<organism evidence="2">
    <name type="scientific">Araucaria cunninghamii</name>
    <name type="common">Hoop pine</name>
    <name type="synonym">Moreton Bay pine</name>
    <dbReference type="NCBI Taxonomy" id="56994"/>
    <lineage>
        <taxon>Eukaryota</taxon>
        <taxon>Viridiplantae</taxon>
        <taxon>Streptophyta</taxon>
        <taxon>Embryophyta</taxon>
        <taxon>Tracheophyta</taxon>
        <taxon>Spermatophyta</taxon>
        <taxon>Pinopsida</taxon>
        <taxon>Pinidae</taxon>
        <taxon>Conifers II</taxon>
        <taxon>Araucariales</taxon>
        <taxon>Araucariaceae</taxon>
        <taxon>Araucaria</taxon>
    </lineage>
</organism>
<dbReference type="EMBL" id="GCKF01047417">
    <property type="protein sequence ID" value="JAG93267.1"/>
    <property type="molecule type" value="Transcribed_RNA"/>
</dbReference>